<proteinExistence type="predicted"/>
<comment type="caution">
    <text evidence="2">The sequence shown here is derived from an EMBL/GenBank/DDBJ whole genome shotgun (WGS) entry which is preliminary data.</text>
</comment>
<evidence type="ECO:0000313" key="3">
    <source>
        <dbReference type="Proteomes" id="UP000652219"/>
    </source>
</evidence>
<organism evidence="2 3">
    <name type="scientific">Colletotrichum sojae</name>
    <dbReference type="NCBI Taxonomy" id="2175907"/>
    <lineage>
        <taxon>Eukaryota</taxon>
        <taxon>Fungi</taxon>
        <taxon>Dikarya</taxon>
        <taxon>Ascomycota</taxon>
        <taxon>Pezizomycotina</taxon>
        <taxon>Sordariomycetes</taxon>
        <taxon>Hypocreomycetidae</taxon>
        <taxon>Glomerellales</taxon>
        <taxon>Glomerellaceae</taxon>
        <taxon>Colletotrichum</taxon>
        <taxon>Colletotrichum orchidearum species complex</taxon>
    </lineage>
</organism>
<feature type="region of interest" description="Disordered" evidence="1">
    <location>
        <begin position="60"/>
        <end position="83"/>
    </location>
</feature>
<keyword evidence="3" id="KW-1185">Reference proteome</keyword>
<name>A0A8H6MJL5_9PEZI</name>
<reference evidence="2 3" key="1">
    <citation type="journal article" date="2020" name="Phytopathology">
        <title>Genome Sequence Resources of Colletotrichum truncatum, C. plurivorum, C. musicola, and C. sojae: Four Species Pathogenic to Soybean (Glycine max).</title>
        <authorList>
            <person name="Rogerio F."/>
            <person name="Boufleur T.R."/>
            <person name="Ciampi-Guillardi M."/>
            <person name="Sukno S.A."/>
            <person name="Thon M.R."/>
            <person name="Massola Junior N.S."/>
            <person name="Baroncelli R."/>
        </authorList>
    </citation>
    <scope>NUCLEOTIDE SEQUENCE [LARGE SCALE GENOMIC DNA]</scope>
    <source>
        <strain evidence="2 3">LFN0009</strain>
    </source>
</reference>
<feature type="compositionally biased region" description="Basic and acidic residues" evidence="1">
    <location>
        <begin position="60"/>
        <end position="74"/>
    </location>
</feature>
<evidence type="ECO:0000313" key="2">
    <source>
        <dbReference type="EMBL" id="KAF6793071.1"/>
    </source>
</evidence>
<dbReference type="Proteomes" id="UP000652219">
    <property type="component" value="Unassembled WGS sequence"/>
</dbReference>
<evidence type="ECO:0000256" key="1">
    <source>
        <dbReference type="SAM" id="MobiDB-lite"/>
    </source>
</evidence>
<dbReference type="EMBL" id="WIGN01000439">
    <property type="protein sequence ID" value="KAF6793071.1"/>
    <property type="molecule type" value="Genomic_DNA"/>
</dbReference>
<sequence>MYSNKRFACRSIRRLTLQQLLCPDGGGKSAVRVWSALEWLLDPDAAQRCKKQVRTREDLEDKGTVHRIGQDRATEGPQWTAPA</sequence>
<accession>A0A8H6MJL5</accession>
<protein>
    <submittedName>
        <fullName evidence="2">Uncharacterized protein</fullName>
    </submittedName>
</protein>
<dbReference type="AlphaFoldDB" id="A0A8H6MJL5"/>
<gene>
    <name evidence="2" type="ORF">CSOJ01_14005</name>
</gene>